<dbReference type="PANTHER" id="PTHR22589:SF103">
    <property type="entry name" value="CARNITINE O-ACETYL-TRANSFERASE, ISOFORM A-RELATED"/>
    <property type="match status" value="1"/>
</dbReference>
<dbReference type="InterPro" id="IPR023213">
    <property type="entry name" value="CAT-like_dom_sf"/>
</dbReference>
<dbReference type="GO" id="GO:0004092">
    <property type="term" value="F:carnitine O-acetyltransferase activity"/>
    <property type="evidence" value="ECO:0007669"/>
    <property type="project" value="TreeGrafter"/>
</dbReference>
<dbReference type="Gene3D" id="3.30.559.70">
    <property type="entry name" value="Choline/Carnitine o-acyltransferase, domain 2"/>
    <property type="match status" value="1"/>
</dbReference>
<dbReference type="GeneID" id="42003022"/>
<evidence type="ECO:0000256" key="4">
    <source>
        <dbReference type="PIRSR" id="PIRSR600542-1"/>
    </source>
</evidence>
<comment type="caution">
    <text evidence="6">The sequence shown here is derived from an EMBL/GenBank/DDBJ whole genome shotgun (WGS) entry which is preliminary data.</text>
</comment>
<evidence type="ECO:0000256" key="1">
    <source>
        <dbReference type="ARBA" id="ARBA00005232"/>
    </source>
</evidence>
<evidence type="ECO:0000259" key="5">
    <source>
        <dbReference type="Pfam" id="PF00755"/>
    </source>
</evidence>
<dbReference type="PANTHER" id="PTHR22589">
    <property type="entry name" value="CARNITINE O-ACYLTRANSFERASE"/>
    <property type="match status" value="1"/>
</dbReference>
<gene>
    <name evidence="6" type="ORF">SmJEL517_g01797</name>
</gene>
<dbReference type="InterPro" id="IPR000542">
    <property type="entry name" value="Carn_acyl_trans"/>
</dbReference>
<dbReference type="Pfam" id="PF00755">
    <property type="entry name" value="Carn_acyltransf"/>
    <property type="match status" value="1"/>
</dbReference>
<organism evidence="6 7">
    <name type="scientific">Synchytrium microbalum</name>
    <dbReference type="NCBI Taxonomy" id="1806994"/>
    <lineage>
        <taxon>Eukaryota</taxon>
        <taxon>Fungi</taxon>
        <taxon>Fungi incertae sedis</taxon>
        <taxon>Chytridiomycota</taxon>
        <taxon>Chytridiomycota incertae sedis</taxon>
        <taxon>Chytridiomycetes</taxon>
        <taxon>Synchytriales</taxon>
        <taxon>Synchytriaceae</taxon>
        <taxon>Synchytrium</taxon>
    </lineage>
</organism>
<dbReference type="EMBL" id="QEAO01000006">
    <property type="protein sequence ID" value="TPX36005.1"/>
    <property type="molecule type" value="Genomic_DNA"/>
</dbReference>
<name>A0A507CEJ8_9FUNG</name>
<reference evidence="6 7" key="1">
    <citation type="journal article" date="2019" name="Sci. Rep.">
        <title>Comparative genomics of chytrid fungi reveal insights into the obligate biotrophic and pathogenic lifestyle of Synchytrium endobioticum.</title>
        <authorList>
            <person name="van de Vossenberg B.T.L.H."/>
            <person name="Warris S."/>
            <person name="Nguyen H.D.T."/>
            <person name="van Gent-Pelzer M.P.E."/>
            <person name="Joly D.L."/>
            <person name="van de Geest H.C."/>
            <person name="Bonants P.J.M."/>
            <person name="Smith D.S."/>
            <person name="Levesque C.A."/>
            <person name="van der Lee T.A.J."/>
        </authorList>
    </citation>
    <scope>NUCLEOTIDE SEQUENCE [LARGE SCALE GENOMIC DNA]</scope>
    <source>
        <strain evidence="6 7">JEL517</strain>
    </source>
</reference>
<keyword evidence="7" id="KW-1185">Reference proteome</keyword>
<dbReference type="Gene3D" id="3.30.559.10">
    <property type="entry name" value="Chloramphenicol acetyltransferase-like domain"/>
    <property type="match status" value="1"/>
</dbReference>
<dbReference type="InterPro" id="IPR042231">
    <property type="entry name" value="Cho/carn_acyl_trans_2"/>
</dbReference>
<feature type="active site" description="Proton acceptor" evidence="4">
    <location>
        <position position="171"/>
    </location>
</feature>
<dbReference type="GO" id="GO:0009437">
    <property type="term" value="P:carnitine metabolic process"/>
    <property type="evidence" value="ECO:0007669"/>
    <property type="project" value="TreeGrafter"/>
</dbReference>
<dbReference type="SUPFAM" id="SSF52777">
    <property type="entry name" value="CoA-dependent acyltransferases"/>
    <property type="match status" value="2"/>
</dbReference>
<comment type="similarity">
    <text evidence="1">Belongs to the carnitine/choline acetyltransferase family.</text>
</comment>
<evidence type="ECO:0000256" key="3">
    <source>
        <dbReference type="ARBA" id="ARBA00023315"/>
    </source>
</evidence>
<evidence type="ECO:0000313" key="6">
    <source>
        <dbReference type="EMBL" id="TPX36005.1"/>
    </source>
</evidence>
<dbReference type="InterPro" id="IPR039551">
    <property type="entry name" value="Cho/carn_acyl_trans"/>
</dbReference>
<accession>A0A507CEJ8</accession>
<dbReference type="GO" id="GO:0005777">
    <property type="term" value="C:peroxisome"/>
    <property type="evidence" value="ECO:0007669"/>
    <property type="project" value="TreeGrafter"/>
</dbReference>
<dbReference type="OrthoDB" id="240216at2759"/>
<evidence type="ECO:0000313" key="7">
    <source>
        <dbReference type="Proteomes" id="UP000319731"/>
    </source>
</evidence>
<dbReference type="STRING" id="1806994.A0A507CEJ8"/>
<dbReference type="AlphaFoldDB" id="A0A507CEJ8"/>
<dbReference type="RefSeq" id="XP_031026390.1">
    <property type="nucleotide sequence ID" value="XM_031167725.1"/>
</dbReference>
<dbReference type="Proteomes" id="UP000319731">
    <property type="component" value="Unassembled WGS sequence"/>
</dbReference>
<sequence length="494" mass="54735">MEADSTRTGPLSMDQYQWLFNTCRIPKAGTDVIRVSDKIKNNHIIVSRNGKFYSVSAVHASGVQLNTAELETRVLQMAGQTKDVCLGSLTANNRDAWAQARCELLESSVNLASLDQIESASFMIVLENGSPESLTDVSRSTWLGDGRNRWNDVTCQYLIYENGKAGFVGEHSMIDGTSTGRMVEFIIDSLDKGKINYGPPEISSSLPLPTKLGWELNESLLFHIKSAEWAFEDLNAREDMKVLGFHEFGKQQIKKFNVSPDAFVQMAIQLGYYKMYGYCKPTYESAQTRKYAYGRTETCRTVSVESVAWCKAMGDPTLPMHEKAELLLKAITSHVKRMGEAVDAKGVDRHLLGLKHQIKSGEEIPRMFADPEYDATRTWILSTSQVSSECFEGYGWSQVCANAYGIPYCVKNNSLLVTVTCLKQLNASALSDSIATALREMRALFAEASAVKIPVDIKPVNTKTAAVAKQPMILESRRMSLVEMTASTASLIAT</sequence>
<dbReference type="GO" id="GO:0005739">
    <property type="term" value="C:mitochondrion"/>
    <property type="evidence" value="ECO:0007669"/>
    <property type="project" value="TreeGrafter"/>
</dbReference>
<protein>
    <recommendedName>
        <fullName evidence="5">Choline/carnitine acyltransferase domain-containing protein</fullName>
    </recommendedName>
</protein>
<evidence type="ECO:0000256" key="2">
    <source>
        <dbReference type="ARBA" id="ARBA00022679"/>
    </source>
</evidence>
<keyword evidence="2" id="KW-0808">Transferase</keyword>
<keyword evidence="3" id="KW-0012">Acyltransferase</keyword>
<feature type="domain" description="Choline/carnitine acyltransferase" evidence="5">
    <location>
        <begin position="8"/>
        <end position="426"/>
    </location>
</feature>
<proteinExistence type="inferred from homology"/>